<evidence type="ECO:0000256" key="2">
    <source>
        <dbReference type="SAM" id="Phobius"/>
    </source>
</evidence>
<feature type="coiled-coil region" evidence="1">
    <location>
        <begin position="106"/>
        <end position="140"/>
    </location>
</feature>
<feature type="transmembrane region" description="Helical" evidence="2">
    <location>
        <begin position="175"/>
        <end position="196"/>
    </location>
</feature>
<dbReference type="EMBL" id="DYVR01000134">
    <property type="protein sequence ID" value="HJF84992.1"/>
    <property type="molecule type" value="Genomic_DNA"/>
</dbReference>
<sequence>MDPDRKQTENDNIMKEYHEEIIAKSWSKTLKTVVAITTLILAVVGTLASFKAASLGNQVVISQNEAFNHWSHYQSKTIKKTTLETELYNIEIELAKTDLTDNPQLQQELEAKKAAYAQEIARYQTEEQEISRMARLAEQKHVAVKDVSAGFGNALIFLQIGILLSSLTAISKIKYYWYMGFVTGIIGFGLFISSYYNYLTL</sequence>
<organism evidence="3 4">
    <name type="scientific">Megamonas hypermegale</name>
    <dbReference type="NCBI Taxonomy" id="158847"/>
    <lineage>
        <taxon>Bacteria</taxon>
        <taxon>Bacillati</taxon>
        <taxon>Bacillota</taxon>
        <taxon>Negativicutes</taxon>
        <taxon>Selenomonadales</taxon>
        <taxon>Selenomonadaceae</taxon>
        <taxon>Megamonas</taxon>
    </lineage>
</organism>
<evidence type="ECO:0000313" key="4">
    <source>
        <dbReference type="Proteomes" id="UP000780768"/>
    </source>
</evidence>
<keyword evidence="2" id="KW-1133">Transmembrane helix</keyword>
<dbReference type="AlphaFoldDB" id="A0A921HNM6"/>
<dbReference type="Proteomes" id="UP000780768">
    <property type="component" value="Unassembled WGS sequence"/>
</dbReference>
<reference evidence="3" key="1">
    <citation type="journal article" date="2021" name="PeerJ">
        <title>Extensive microbial diversity within the chicken gut microbiome revealed by metagenomics and culture.</title>
        <authorList>
            <person name="Gilroy R."/>
            <person name="Ravi A."/>
            <person name="Getino M."/>
            <person name="Pursley I."/>
            <person name="Horton D.L."/>
            <person name="Alikhan N.F."/>
            <person name="Baker D."/>
            <person name="Gharbi K."/>
            <person name="Hall N."/>
            <person name="Watson M."/>
            <person name="Adriaenssens E.M."/>
            <person name="Foster-Nyarko E."/>
            <person name="Jarju S."/>
            <person name="Secka A."/>
            <person name="Antonio M."/>
            <person name="Oren A."/>
            <person name="Chaudhuri R.R."/>
            <person name="La Ragione R."/>
            <person name="Hildebrand F."/>
            <person name="Pallen M.J."/>
        </authorList>
    </citation>
    <scope>NUCLEOTIDE SEQUENCE</scope>
    <source>
        <strain evidence="3">7318</strain>
    </source>
</reference>
<protein>
    <submittedName>
        <fullName evidence="3">DUF4337 domain-containing protein</fullName>
    </submittedName>
</protein>
<gene>
    <name evidence="3" type="ORF">K8V65_04965</name>
</gene>
<name>A0A921HNM6_9FIRM</name>
<evidence type="ECO:0000313" key="3">
    <source>
        <dbReference type="EMBL" id="HJF84992.1"/>
    </source>
</evidence>
<accession>A0A921HNM6</accession>
<keyword evidence="2" id="KW-0812">Transmembrane</keyword>
<keyword evidence="2" id="KW-0472">Membrane</keyword>
<dbReference type="RefSeq" id="WP_289548179.1">
    <property type="nucleotide sequence ID" value="NZ_CALXYC010000021.1"/>
</dbReference>
<dbReference type="InterPro" id="IPR025570">
    <property type="entry name" value="DUF4337"/>
</dbReference>
<feature type="transmembrane region" description="Helical" evidence="2">
    <location>
        <begin position="150"/>
        <end position="170"/>
    </location>
</feature>
<dbReference type="Pfam" id="PF14235">
    <property type="entry name" value="DUF4337"/>
    <property type="match status" value="1"/>
</dbReference>
<reference evidence="3" key="2">
    <citation type="submission" date="2021-09" db="EMBL/GenBank/DDBJ databases">
        <authorList>
            <person name="Gilroy R."/>
        </authorList>
    </citation>
    <scope>NUCLEOTIDE SEQUENCE</scope>
    <source>
        <strain evidence="3">7318</strain>
    </source>
</reference>
<keyword evidence="1" id="KW-0175">Coiled coil</keyword>
<feature type="transmembrane region" description="Helical" evidence="2">
    <location>
        <begin position="32"/>
        <end position="50"/>
    </location>
</feature>
<comment type="caution">
    <text evidence="3">The sequence shown here is derived from an EMBL/GenBank/DDBJ whole genome shotgun (WGS) entry which is preliminary data.</text>
</comment>
<evidence type="ECO:0000256" key="1">
    <source>
        <dbReference type="SAM" id="Coils"/>
    </source>
</evidence>
<proteinExistence type="predicted"/>